<evidence type="ECO:0000256" key="1">
    <source>
        <dbReference type="ARBA" id="ARBA00022679"/>
    </source>
</evidence>
<dbReference type="Proteomes" id="UP000784128">
    <property type="component" value="Unassembled WGS sequence"/>
</dbReference>
<dbReference type="InterPro" id="IPR014030">
    <property type="entry name" value="Ketoacyl_synth_N"/>
</dbReference>
<evidence type="ECO:0000259" key="2">
    <source>
        <dbReference type="Pfam" id="PF00109"/>
    </source>
</evidence>
<dbReference type="InterPro" id="IPR016039">
    <property type="entry name" value="Thiolase-like"/>
</dbReference>
<dbReference type="InterPro" id="IPR000794">
    <property type="entry name" value="Beta-ketoacyl_synthase"/>
</dbReference>
<evidence type="ECO:0000313" key="3">
    <source>
        <dbReference type="EMBL" id="MBT1071473.1"/>
    </source>
</evidence>
<dbReference type="Gene3D" id="3.40.47.10">
    <property type="match status" value="1"/>
</dbReference>
<organism evidence="3 4">
    <name type="scientific">Pelotalea chapellei</name>
    <dbReference type="NCBI Taxonomy" id="44671"/>
    <lineage>
        <taxon>Bacteria</taxon>
        <taxon>Pseudomonadati</taxon>
        <taxon>Thermodesulfobacteriota</taxon>
        <taxon>Desulfuromonadia</taxon>
        <taxon>Geobacterales</taxon>
        <taxon>Geobacteraceae</taxon>
        <taxon>Pelotalea</taxon>
    </lineage>
</organism>
<keyword evidence="1" id="KW-0808">Transferase</keyword>
<keyword evidence="4" id="KW-1185">Reference proteome</keyword>
<dbReference type="EMBL" id="JAHDYS010000005">
    <property type="protein sequence ID" value="MBT1071473.1"/>
    <property type="molecule type" value="Genomic_DNA"/>
</dbReference>
<evidence type="ECO:0000313" key="4">
    <source>
        <dbReference type="Proteomes" id="UP000784128"/>
    </source>
</evidence>
<reference evidence="3 4" key="1">
    <citation type="submission" date="2021-05" db="EMBL/GenBank/DDBJ databases">
        <title>The draft genome of Geobacter chapellei DSM 13688.</title>
        <authorList>
            <person name="Xu Z."/>
            <person name="Masuda Y."/>
            <person name="Itoh H."/>
            <person name="Senoo K."/>
        </authorList>
    </citation>
    <scope>NUCLEOTIDE SEQUENCE [LARGE SCALE GENOMIC DNA]</scope>
    <source>
        <strain evidence="3 4">DSM 13688</strain>
    </source>
</reference>
<comment type="caution">
    <text evidence="3">The sequence shown here is derived from an EMBL/GenBank/DDBJ whole genome shotgun (WGS) entry which is preliminary data.</text>
</comment>
<protein>
    <submittedName>
        <fullName evidence="3">Beta-ketoacyl synthase</fullName>
    </submittedName>
</protein>
<name>A0ABS5U738_9BACT</name>
<sequence length="347" mass="35701">MNNSFDDIVITGSAVISAAGIGVSAVQELISSGGDALTDIPADILGSEGYRWGKTTGFTVSTFMPPMKARKMDRCSQFAVIATGMALKDAALDPKSIAPERLGIALGSGFCGVSTSAEFLTGYFTAGVEGLIPMIFPNTVPNAPASNASIEHGFKGPNVTLVQRFCSAESALLHACRYIQEGRADVMLAGGVDDLMPLLVKGFAAFGQLTRSTPPFGEGCGILVLEKLAHARARDARILATVESVRSLGMLIPGHEQEGIDLLTGPMEDCRLVSVSGCAADVPEMLKAADGITRIEVGRAIGRSLAMGGTALATLVASLSAGERGVHIAASPEGPCFSLSVTGGSPV</sequence>
<feature type="domain" description="Beta-ketoacyl synthase-like N-terminal" evidence="2">
    <location>
        <begin position="6"/>
        <end position="231"/>
    </location>
</feature>
<proteinExistence type="predicted"/>
<dbReference type="Pfam" id="PF00109">
    <property type="entry name" value="ketoacyl-synt"/>
    <property type="match status" value="1"/>
</dbReference>
<dbReference type="RefSeq" id="WP_214297233.1">
    <property type="nucleotide sequence ID" value="NZ_JAHDYS010000005.1"/>
</dbReference>
<dbReference type="PANTHER" id="PTHR11712:SF321">
    <property type="entry name" value="3-OXOACYL-[ACYL-CARRIER-PROTEIN] SYNTHASE 2"/>
    <property type="match status" value="1"/>
</dbReference>
<gene>
    <name evidence="3" type="ORF">KJB30_06750</name>
</gene>
<accession>A0ABS5U738</accession>
<dbReference type="SUPFAM" id="SSF53901">
    <property type="entry name" value="Thiolase-like"/>
    <property type="match status" value="1"/>
</dbReference>
<dbReference type="PANTHER" id="PTHR11712">
    <property type="entry name" value="POLYKETIDE SYNTHASE-RELATED"/>
    <property type="match status" value="1"/>
</dbReference>